<keyword evidence="3" id="KW-1185">Reference proteome</keyword>
<evidence type="ECO:0000313" key="2">
    <source>
        <dbReference type="EMBL" id="MBB3861341.1"/>
    </source>
</evidence>
<accession>A0A7W5ZXK7</accession>
<proteinExistence type="predicted"/>
<evidence type="ECO:0000313" key="3">
    <source>
        <dbReference type="Proteomes" id="UP000562395"/>
    </source>
</evidence>
<dbReference type="AlphaFoldDB" id="A0A7W5ZXK7"/>
<comment type="caution">
    <text evidence="2">The sequence shown here is derived from an EMBL/GenBank/DDBJ whole genome shotgun (WGS) entry which is preliminary data.</text>
</comment>
<reference evidence="2 3" key="1">
    <citation type="submission" date="2020-08" db="EMBL/GenBank/DDBJ databases">
        <title>Genomic Encyclopedia of Type Strains, Phase IV (KMG-IV): sequencing the most valuable type-strain genomes for metagenomic binning, comparative biology and taxonomic classification.</title>
        <authorList>
            <person name="Goeker M."/>
        </authorList>
    </citation>
    <scope>NUCLEOTIDE SEQUENCE [LARGE SCALE GENOMIC DNA]</scope>
    <source>
        <strain evidence="2 3">DSM 14552</strain>
    </source>
</reference>
<feature type="signal peptide" evidence="1">
    <location>
        <begin position="1"/>
        <end position="24"/>
    </location>
</feature>
<feature type="chain" id="PRO_5030902418" description="Lipoprotein" evidence="1">
    <location>
        <begin position="25"/>
        <end position="244"/>
    </location>
</feature>
<protein>
    <recommendedName>
        <fullName evidence="4">Lipoprotein</fullName>
    </recommendedName>
</protein>
<gene>
    <name evidence="2" type="ORF">GGQ88_002625</name>
</gene>
<organism evidence="2 3">
    <name type="scientific">Novosphingobium hassiacum</name>
    <dbReference type="NCBI Taxonomy" id="173676"/>
    <lineage>
        <taxon>Bacteria</taxon>
        <taxon>Pseudomonadati</taxon>
        <taxon>Pseudomonadota</taxon>
        <taxon>Alphaproteobacteria</taxon>
        <taxon>Sphingomonadales</taxon>
        <taxon>Sphingomonadaceae</taxon>
        <taxon>Novosphingobium</taxon>
    </lineage>
</organism>
<evidence type="ECO:0008006" key="4">
    <source>
        <dbReference type="Google" id="ProtNLM"/>
    </source>
</evidence>
<name>A0A7W5ZXK7_9SPHN</name>
<keyword evidence="1" id="KW-0732">Signal</keyword>
<evidence type="ECO:0000256" key="1">
    <source>
        <dbReference type="SAM" id="SignalP"/>
    </source>
</evidence>
<dbReference type="PROSITE" id="PS51257">
    <property type="entry name" value="PROKAR_LIPOPROTEIN"/>
    <property type="match status" value="1"/>
</dbReference>
<dbReference type="EMBL" id="JACICY010000006">
    <property type="protein sequence ID" value="MBB3861341.1"/>
    <property type="molecule type" value="Genomic_DNA"/>
</dbReference>
<dbReference type="RefSeq" id="WP_183613854.1">
    <property type="nucleotide sequence ID" value="NZ_JACICY010000006.1"/>
</dbReference>
<sequence>MFRYRRAIAPFVCVSALAIGLASCAPKPIPMIVPPPPPPKVVVPPPKPTPPNGASDNIYLPPADANGLRQSVNRNISTNQMVWNLRSAYNVAALNCSAPKHAEILPRYKEFLTAHGKTLNAVNKKIDAEFKQRYGAKYIAPRESYLTSLYNHYALPPTIDDFCDAVTAVTRDGIGVKSTELEAFAVRSLPSIEVVFDDFYRRYEAYRIALAEWRAQYAPVPVVARPMPASTVVLPMEPVGTGAN</sequence>
<dbReference type="Proteomes" id="UP000562395">
    <property type="component" value="Unassembled WGS sequence"/>
</dbReference>